<reference evidence="3" key="1">
    <citation type="submission" date="2022-06" db="EMBL/GenBank/DDBJ databases">
        <title>Complete genome sequence of Streptomyces nigrescens HEK616.</title>
        <authorList>
            <person name="Asamizu S."/>
            <person name="Onaka H."/>
        </authorList>
    </citation>
    <scope>NUCLEOTIDE SEQUENCE</scope>
    <source>
        <strain evidence="3">HEK616</strain>
    </source>
</reference>
<gene>
    <name evidence="3" type="ORF">HEK616_48960</name>
</gene>
<dbReference type="SUPFAM" id="SSF51735">
    <property type="entry name" value="NAD(P)-binding Rossmann-fold domains"/>
    <property type="match status" value="1"/>
</dbReference>
<evidence type="ECO:0000313" key="3">
    <source>
        <dbReference type="EMBL" id="BDM71409.1"/>
    </source>
</evidence>
<evidence type="ECO:0000256" key="2">
    <source>
        <dbReference type="ARBA" id="ARBA00023002"/>
    </source>
</evidence>
<dbReference type="Proteomes" id="UP001059597">
    <property type="component" value="Chromosome"/>
</dbReference>
<dbReference type="EMBL" id="AP026073">
    <property type="protein sequence ID" value="BDM71409.1"/>
    <property type="molecule type" value="Genomic_DNA"/>
</dbReference>
<proteinExistence type="inferred from homology"/>
<dbReference type="Pfam" id="PF13561">
    <property type="entry name" value="adh_short_C2"/>
    <property type="match status" value="1"/>
</dbReference>
<dbReference type="Gene3D" id="3.40.50.720">
    <property type="entry name" value="NAD(P)-binding Rossmann-like Domain"/>
    <property type="match status" value="1"/>
</dbReference>
<dbReference type="InterPro" id="IPR002347">
    <property type="entry name" value="SDR_fam"/>
</dbReference>
<sequence length="209" mass="21573">MPLKIIVIGATGTLGSAVARHLTARGHEVVRAARRGPVPVDLADPVSLDALFATVRDVDAVICCAASGRLTSLDSPSDEEFTTGLDGKLLGQVHLVRRALHHLRDGGAVILTSGTFAEPTPGGAFGALVNAGLDAFVRAAAVELPRGLRLDVVSPGWITETLAGLGLDPAEGTPADEVARAYVDLLDTLVPRAAETRSPRPAEPATLAQ</sequence>
<keyword evidence="4" id="KW-1185">Reference proteome</keyword>
<dbReference type="CDD" id="cd11731">
    <property type="entry name" value="Lin1944_like_SDR_c"/>
    <property type="match status" value="1"/>
</dbReference>
<dbReference type="NCBIfam" id="NF005754">
    <property type="entry name" value="PRK07578.1"/>
    <property type="match status" value="1"/>
</dbReference>
<evidence type="ECO:0000313" key="4">
    <source>
        <dbReference type="Proteomes" id="UP001059597"/>
    </source>
</evidence>
<accession>A0ABM7ZYG1</accession>
<dbReference type="InterPro" id="IPR051122">
    <property type="entry name" value="SDR_DHRS6-like"/>
</dbReference>
<keyword evidence="2" id="KW-0560">Oxidoreductase</keyword>
<dbReference type="PRINTS" id="PR00081">
    <property type="entry name" value="GDHRDH"/>
</dbReference>
<comment type="similarity">
    <text evidence="1">Belongs to the short-chain dehydrogenases/reductases (SDR) family.</text>
</comment>
<evidence type="ECO:0000256" key="1">
    <source>
        <dbReference type="ARBA" id="ARBA00006484"/>
    </source>
</evidence>
<protein>
    <submittedName>
        <fullName evidence="3">Short chain dehydrogenase</fullName>
    </submittedName>
</protein>
<dbReference type="InterPro" id="IPR036291">
    <property type="entry name" value="NAD(P)-bd_dom_sf"/>
</dbReference>
<dbReference type="PANTHER" id="PTHR43477:SF1">
    <property type="entry name" value="DIHYDROANTICAPSIN 7-DEHYDROGENASE"/>
    <property type="match status" value="1"/>
</dbReference>
<dbReference type="PANTHER" id="PTHR43477">
    <property type="entry name" value="DIHYDROANTICAPSIN 7-DEHYDROGENASE"/>
    <property type="match status" value="1"/>
</dbReference>
<name>A0ABM7ZYG1_STRNI</name>
<organism evidence="3 4">
    <name type="scientific">Streptomyces nigrescens</name>
    <dbReference type="NCBI Taxonomy" id="1920"/>
    <lineage>
        <taxon>Bacteria</taxon>
        <taxon>Bacillati</taxon>
        <taxon>Actinomycetota</taxon>
        <taxon>Actinomycetes</taxon>
        <taxon>Kitasatosporales</taxon>
        <taxon>Streptomycetaceae</taxon>
        <taxon>Streptomyces</taxon>
    </lineage>
</organism>